<feature type="domain" description="N-acetyltransferase" evidence="1">
    <location>
        <begin position="13"/>
        <end position="173"/>
    </location>
</feature>
<evidence type="ECO:0000313" key="3">
    <source>
        <dbReference type="Proteomes" id="UP001275315"/>
    </source>
</evidence>
<evidence type="ECO:0000259" key="1">
    <source>
        <dbReference type="PROSITE" id="PS51186"/>
    </source>
</evidence>
<dbReference type="InterPro" id="IPR016181">
    <property type="entry name" value="Acyl_CoA_acyltransferase"/>
</dbReference>
<gene>
    <name evidence="2" type="ORF">RWD45_19170</name>
</gene>
<comment type="caution">
    <text evidence="2">The sequence shown here is derived from an EMBL/GenBank/DDBJ whole genome shotgun (WGS) entry which is preliminary data.</text>
</comment>
<organism evidence="2 3">
    <name type="scientific">Paracerasibacillus soli</name>
    <dbReference type="NCBI Taxonomy" id="480284"/>
    <lineage>
        <taxon>Bacteria</taxon>
        <taxon>Bacillati</taxon>
        <taxon>Bacillota</taxon>
        <taxon>Bacilli</taxon>
        <taxon>Bacillales</taxon>
        <taxon>Bacillaceae</taxon>
        <taxon>Paracerasibacillus</taxon>
    </lineage>
</organism>
<dbReference type="Pfam" id="PF00583">
    <property type="entry name" value="Acetyltransf_1"/>
    <property type="match status" value="1"/>
</dbReference>
<proteinExistence type="predicted"/>
<name>A0ABU5CWM4_9BACI</name>
<dbReference type="SUPFAM" id="SSF55729">
    <property type="entry name" value="Acyl-CoA N-acyltransferases (Nat)"/>
    <property type="match status" value="1"/>
</dbReference>
<dbReference type="InterPro" id="IPR000182">
    <property type="entry name" value="GNAT_dom"/>
</dbReference>
<reference evidence="2 3" key="1">
    <citation type="submission" date="2023-10" db="EMBL/GenBank/DDBJ databases">
        <title>Virgibacillus soli CC-YMP-6 genome.</title>
        <authorList>
            <person name="Miliotis G."/>
            <person name="Sengupta P."/>
            <person name="Hameed A."/>
            <person name="Chuvochina M."/>
            <person name="Mcdonagh F."/>
            <person name="Simpson A.C."/>
            <person name="Singh N.K."/>
            <person name="Rekha P.D."/>
            <person name="Raman K."/>
            <person name="Hugenholtz P."/>
            <person name="Venkateswaran K."/>
        </authorList>
    </citation>
    <scope>NUCLEOTIDE SEQUENCE [LARGE SCALE GENOMIC DNA]</scope>
    <source>
        <strain evidence="2 3">CC-YMP-6</strain>
    </source>
</reference>
<dbReference type="Proteomes" id="UP001275315">
    <property type="component" value="Unassembled WGS sequence"/>
</dbReference>
<protein>
    <submittedName>
        <fullName evidence="2">GNAT family N-acetyltransferase</fullName>
    </submittedName>
</protein>
<keyword evidence="3" id="KW-1185">Reference proteome</keyword>
<accession>A0ABU5CWM4</accession>
<dbReference type="EMBL" id="JAWDIQ010000003">
    <property type="protein sequence ID" value="MDY0410276.1"/>
    <property type="molecule type" value="Genomic_DNA"/>
</dbReference>
<sequence length="173" mass="20054">MSTIFREEGFDEFTVIQATESEISSITNLLKETAKWIQEKGINQWSYLLYGNGDGEIIKDIKLGKTYIVKDKHGKFAATFNISPQQNNWDIDMWGKRTDHAYYIHRLAVSGDYRRQQIGKRLLHWIIKNSDGIIRLDCVAHNTVLNKFYQDTGFALIGFRGEGDDTYSLYEKC</sequence>
<dbReference type="CDD" id="cd04301">
    <property type="entry name" value="NAT_SF"/>
    <property type="match status" value="1"/>
</dbReference>
<evidence type="ECO:0000313" key="2">
    <source>
        <dbReference type="EMBL" id="MDY0410276.1"/>
    </source>
</evidence>
<dbReference type="RefSeq" id="WP_320381149.1">
    <property type="nucleotide sequence ID" value="NZ_JAWDIQ010000003.1"/>
</dbReference>
<dbReference type="Gene3D" id="3.40.630.30">
    <property type="match status" value="1"/>
</dbReference>
<dbReference type="PROSITE" id="PS51186">
    <property type="entry name" value="GNAT"/>
    <property type="match status" value="1"/>
</dbReference>